<reference evidence="3 4" key="1">
    <citation type="submission" date="2018-02" db="EMBL/GenBank/DDBJ databases">
        <title>Genome sequence of the basidiomycete white-rot fungus Phlebia centrifuga.</title>
        <authorList>
            <person name="Granchi Z."/>
            <person name="Peng M."/>
            <person name="de Vries R.P."/>
            <person name="Hilden K."/>
            <person name="Makela M.R."/>
            <person name="Grigoriev I."/>
            <person name="Riley R."/>
        </authorList>
    </citation>
    <scope>NUCLEOTIDE SEQUENCE [LARGE SCALE GENOMIC DNA]</scope>
    <source>
        <strain evidence="3 4">FBCC195</strain>
    </source>
</reference>
<sequence length="318" mass="35464">MAYYDQYRSGEQQPTYPPQQYPDPAEAAYNPYDNPQPHQTYEQAGYGYQEPGYGGYRDEPALPAVATEEKRERSGFENEGYVARAREPKTSRAMRNWRYEHQGNLWTGGSRARCCGRFFCCTILIFLFLLVSIVLSLLLWVKPPNVVIGEVAPVSTNGSVFQIQNNPTGLIINLGVPIAVNNPNIFSVKFDSINAKIFYPLNNNSTDIGGGTLNNLVIQDNKQTNFTLPFNLNYTEAIDPNNAILLDIVQRCFVDTSNEITVNYEIDLSFKVLFIPIKPTIKNSASFKCPISANDIADLLKSAGINIPDLSTLLSALL</sequence>
<dbReference type="Gene3D" id="2.60.40.1820">
    <property type="match status" value="1"/>
</dbReference>
<dbReference type="OrthoDB" id="20273at2759"/>
<evidence type="ECO:0000313" key="4">
    <source>
        <dbReference type="Proteomes" id="UP000186601"/>
    </source>
</evidence>
<dbReference type="Proteomes" id="UP000186601">
    <property type="component" value="Unassembled WGS sequence"/>
</dbReference>
<accession>A0A2R6NSV7</accession>
<dbReference type="STRING" id="98765.A0A2R6NSV7"/>
<feature type="region of interest" description="Disordered" evidence="1">
    <location>
        <begin position="1"/>
        <end position="47"/>
    </location>
</feature>
<keyword evidence="2" id="KW-1133">Transmembrane helix</keyword>
<name>A0A2R6NSV7_9APHY</name>
<proteinExistence type="predicted"/>
<keyword evidence="4" id="KW-1185">Reference proteome</keyword>
<gene>
    <name evidence="3" type="ORF">PHLCEN_2v8717</name>
</gene>
<dbReference type="EMBL" id="MLYV02000866">
    <property type="protein sequence ID" value="PSR76055.1"/>
    <property type="molecule type" value="Genomic_DNA"/>
</dbReference>
<dbReference type="SUPFAM" id="SSF117070">
    <property type="entry name" value="LEA14-like"/>
    <property type="match status" value="1"/>
</dbReference>
<keyword evidence="2" id="KW-0812">Transmembrane</keyword>
<evidence type="ECO:0000256" key="1">
    <source>
        <dbReference type="SAM" id="MobiDB-lite"/>
    </source>
</evidence>
<evidence type="ECO:0000313" key="3">
    <source>
        <dbReference type="EMBL" id="PSR76055.1"/>
    </source>
</evidence>
<protein>
    <submittedName>
        <fullName evidence="3">Uncharacterized protein</fullName>
    </submittedName>
</protein>
<evidence type="ECO:0000256" key="2">
    <source>
        <dbReference type="SAM" id="Phobius"/>
    </source>
</evidence>
<organism evidence="3 4">
    <name type="scientific">Hermanssonia centrifuga</name>
    <dbReference type="NCBI Taxonomy" id="98765"/>
    <lineage>
        <taxon>Eukaryota</taxon>
        <taxon>Fungi</taxon>
        <taxon>Dikarya</taxon>
        <taxon>Basidiomycota</taxon>
        <taxon>Agaricomycotina</taxon>
        <taxon>Agaricomycetes</taxon>
        <taxon>Polyporales</taxon>
        <taxon>Meruliaceae</taxon>
        <taxon>Hermanssonia</taxon>
    </lineage>
</organism>
<keyword evidence="2" id="KW-0472">Membrane</keyword>
<comment type="caution">
    <text evidence="3">The sequence shown here is derived from an EMBL/GenBank/DDBJ whole genome shotgun (WGS) entry which is preliminary data.</text>
</comment>
<feature type="transmembrane region" description="Helical" evidence="2">
    <location>
        <begin position="118"/>
        <end position="141"/>
    </location>
</feature>
<dbReference type="AlphaFoldDB" id="A0A2R6NSV7"/>